<sequence>MEGCRATHLLHRGGVPHPYTCATTVWTEAGRSSTHGPYGPVAPQEEEARTLQRDRLVHHPRCPHRQVGREAASAGRGR</sequence>
<protein>
    <submittedName>
        <fullName evidence="2">Uncharacterized protein</fullName>
    </submittedName>
</protein>
<evidence type="ECO:0000313" key="2">
    <source>
        <dbReference type="EMBL" id="WVZ55965.1"/>
    </source>
</evidence>
<feature type="region of interest" description="Disordered" evidence="1">
    <location>
        <begin position="59"/>
        <end position="78"/>
    </location>
</feature>
<name>A0AAQ3SLV4_PASNO</name>
<keyword evidence="3" id="KW-1185">Reference proteome</keyword>
<feature type="region of interest" description="Disordered" evidence="1">
    <location>
        <begin position="31"/>
        <end position="50"/>
    </location>
</feature>
<evidence type="ECO:0000313" key="3">
    <source>
        <dbReference type="Proteomes" id="UP001341281"/>
    </source>
</evidence>
<gene>
    <name evidence="2" type="ORF">U9M48_006559</name>
</gene>
<accession>A0AAQ3SLV4</accession>
<organism evidence="2 3">
    <name type="scientific">Paspalum notatum var. saurae</name>
    <dbReference type="NCBI Taxonomy" id="547442"/>
    <lineage>
        <taxon>Eukaryota</taxon>
        <taxon>Viridiplantae</taxon>
        <taxon>Streptophyta</taxon>
        <taxon>Embryophyta</taxon>
        <taxon>Tracheophyta</taxon>
        <taxon>Spermatophyta</taxon>
        <taxon>Magnoliopsida</taxon>
        <taxon>Liliopsida</taxon>
        <taxon>Poales</taxon>
        <taxon>Poaceae</taxon>
        <taxon>PACMAD clade</taxon>
        <taxon>Panicoideae</taxon>
        <taxon>Andropogonodae</taxon>
        <taxon>Paspaleae</taxon>
        <taxon>Paspalinae</taxon>
        <taxon>Paspalum</taxon>
    </lineage>
</organism>
<dbReference type="Proteomes" id="UP001341281">
    <property type="component" value="Chromosome 02"/>
</dbReference>
<dbReference type="AlphaFoldDB" id="A0AAQ3SLV4"/>
<proteinExistence type="predicted"/>
<evidence type="ECO:0000256" key="1">
    <source>
        <dbReference type="SAM" id="MobiDB-lite"/>
    </source>
</evidence>
<reference evidence="2 3" key="1">
    <citation type="submission" date="2024-02" db="EMBL/GenBank/DDBJ databases">
        <title>High-quality chromosome-scale genome assembly of Pensacola bahiagrass (Paspalum notatum Flugge var. saurae).</title>
        <authorList>
            <person name="Vega J.M."/>
            <person name="Podio M."/>
            <person name="Orjuela J."/>
            <person name="Siena L.A."/>
            <person name="Pessino S.C."/>
            <person name="Combes M.C."/>
            <person name="Mariac C."/>
            <person name="Albertini E."/>
            <person name="Pupilli F."/>
            <person name="Ortiz J.P.A."/>
            <person name="Leblanc O."/>
        </authorList>
    </citation>
    <scope>NUCLEOTIDE SEQUENCE [LARGE SCALE GENOMIC DNA]</scope>
    <source>
        <strain evidence="2">R1</strain>
        <tissue evidence="2">Leaf</tissue>
    </source>
</reference>
<dbReference type="EMBL" id="CP144746">
    <property type="protein sequence ID" value="WVZ55965.1"/>
    <property type="molecule type" value="Genomic_DNA"/>
</dbReference>